<dbReference type="Gene3D" id="6.10.140.1460">
    <property type="match status" value="1"/>
</dbReference>
<evidence type="ECO:0000313" key="14">
    <source>
        <dbReference type="EMBL" id="CAL8082344.1"/>
    </source>
</evidence>
<dbReference type="SMART" id="SM00702">
    <property type="entry name" value="P4Hc"/>
    <property type="match status" value="1"/>
</dbReference>
<comment type="subcellular location">
    <subcellularLocation>
        <location evidence="3">Endoplasmic reticulum lumen</location>
    </subcellularLocation>
</comment>
<evidence type="ECO:0000256" key="3">
    <source>
        <dbReference type="ARBA" id="ARBA00004319"/>
    </source>
</evidence>
<dbReference type="Pfam" id="PF08336">
    <property type="entry name" value="P4Ha_N"/>
    <property type="match status" value="1"/>
</dbReference>
<dbReference type="InterPro" id="IPR013547">
    <property type="entry name" value="P4H_N"/>
</dbReference>
<keyword evidence="8" id="KW-0847">Vitamin C</keyword>
<comment type="caution">
    <text evidence="14">The sequence shown here is derived from an EMBL/GenBank/DDBJ whole genome shotgun (WGS) entry which is preliminary data.</text>
</comment>
<keyword evidence="11" id="KW-0408">Iron</keyword>
<keyword evidence="7" id="KW-0256">Endoplasmic reticulum</keyword>
<comment type="similarity">
    <text evidence="4">Belongs to the P4HA family.</text>
</comment>
<organism evidence="14 15">
    <name type="scientific">Orchesella dallaii</name>
    <dbReference type="NCBI Taxonomy" id="48710"/>
    <lineage>
        <taxon>Eukaryota</taxon>
        <taxon>Metazoa</taxon>
        <taxon>Ecdysozoa</taxon>
        <taxon>Arthropoda</taxon>
        <taxon>Hexapoda</taxon>
        <taxon>Collembola</taxon>
        <taxon>Entomobryomorpha</taxon>
        <taxon>Entomobryoidea</taxon>
        <taxon>Orchesellidae</taxon>
        <taxon>Orchesellinae</taxon>
        <taxon>Orchesella</taxon>
    </lineage>
</organism>
<name>A0ABP1PZY8_9HEXA</name>
<dbReference type="InterPro" id="IPR006620">
    <property type="entry name" value="Pro_4_hyd_alph"/>
</dbReference>
<keyword evidence="6" id="KW-0479">Metal-binding</keyword>
<dbReference type="Proteomes" id="UP001642540">
    <property type="component" value="Unassembled WGS sequence"/>
</dbReference>
<evidence type="ECO:0000256" key="7">
    <source>
        <dbReference type="ARBA" id="ARBA00022824"/>
    </source>
</evidence>
<keyword evidence="10" id="KW-0560">Oxidoreductase</keyword>
<evidence type="ECO:0000256" key="4">
    <source>
        <dbReference type="ARBA" id="ARBA00006511"/>
    </source>
</evidence>
<comment type="cofactor">
    <cofactor evidence="1">
        <name>L-ascorbate</name>
        <dbReference type="ChEBI" id="CHEBI:38290"/>
    </cofactor>
</comment>
<comment type="function">
    <text evidence="2">Catalyzes the post-translational formation of 4-hydroxyproline in -Xaa-Pro-Gly- sequences in collagens and other proteins.</text>
</comment>
<evidence type="ECO:0000256" key="6">
    <source>
        <dbReference type="ARBA" id="ARBA00022723"/>
    </source>
</evidence>
<dbReference type="PROSITE" id="PS51471">
    <property type="entry name" value="FE2OG_OXY"/>
    <property type="match status" value="1"/>
</dbReference>
<evidence type="ECO:0000259" key="13">
    <source>
        <dbReference type="PROSITE" id="PS51471"/>
    </source>
</evidence>
<dbReference type="PANTHER" id="PTHR10869">
    <property type="entry name" value="PROLYL 4-HYDROXYLASE ALPHA SUBUNIT"/>
    <property type="match status" value="1"/>
</dbReference>
<dbReference type="Gene3D" id="1.25.40.10">
    <property type="entry name" value="Tetratricopeptide repeat domain"/>
    <property type="match status" value="1"/>
</dbReference>
<dbReference type="EMBL" id="CAXLJM020000015">
    <property type="protein sequence ID" value="CAL8082344.1"/>
    <property type="molecule type" value="Genomic_DNA"/>
</dbReference>
<dbReference type="InterPro" id="IPR011990">
    <property type="entry name" value="TPR-like_helical_dom_sf"/>
</dbReference>
<dbReference type="InterPro" id="IPR045054">
    <property type="entry name" value="P4HA-like"/>
</dbReference>
<feature type="domain" description="Fe2OG dioxygenase" evidence="13">
    <location>
        <begin position="473"/>
        <end position="584"/>
    </location>
</feature>
<dbReference type="InterPro" id="IPR044862">
    <property type="entry name" value="Pro_4_hyd_alph_FE2OG_OXY"/>
</dbReference>
<gene>
    <name evidence="14" type="ORF">ODALV1_LOCUS5178</name>
</gene>
<evidence type="ECO:0000313" key="15">
    <source>
        <dbReference type="Proteomes" id="UP001642540"/>
    </source>
</evidence>
<evidence type="ECO:0000256" key="8">
    <source>
        <dbReference type="ARBA" id="ARBA00022896"/>
    </source>
</evidence>
<evidence type="ECO:0000256" key="5">
    <source>
        <dbReference type="ARBA" id="ARBA00012269"/>
    </source>
</evidence>
<protein>
    <recommendedName>
        <fullName evidence="5">procollagen-proline 4-dioxygenase</fullName>
        <ecNumber evidence="5">1.14.11.2</ecNumber>
    </recommendedName>
</protein>
<evidence type="ECO:0000256" key="11">
    <source>
        <dbReference type="ARBA" id="ARBA00023004"/>
    </source>
</evidence>
<sequence>MTLKGFSGAVSVNNPRDKLVFDGINSNKERSMGAEASQKVIFRRKPSVSVSVLLISLVLLQITAATVGEPKSDLQGKREDLFSSTSKLEDLVEHELQIVELLETFVDYTVNRANIVKSYIKSQKQFLLSGRSHPREIVGHPVDAYLLVRRLTADWEDVQLSLQAISNYSTGVSNWIEGFRKGTNFPQADDLNGAAQALVRLQDTYQLDMPSLAQGNVMPSQQLSAENEQAFKSTSQLSARDMLFMGRHALSQGLYHRAIDWLQHAEILANNEHNSSVVLSEISPSLQNAIEAHDDVLERQGPRGVSWKTNPIPINPELANSAKYSLNTSTTFHVKLYQRQTEEEEAEHFLRLCRGENIRPPVLTAALKCRLKRDSSPYLLISPLKIEEQSHDPYVVIVHDFITNSQADEIIKLGKPKLFRSRHRHHQDEVMDVVSHKRVSQNAWIKDWEHPLMNKITRRVHLVTGLKAIQPKEAEDYQIANYGLGGLYVPHTDHLMNNPDKSIYSPWERFVGDRIATLMIYLSDVDAGGATVFTRAGITLWPEKGAAAFWWNLDKSGIGDDNTRHGACPVLHGNKWVSNKWIRFNEQFRTASCGRHPLDKHKRP</sequence>
<proteinExistence type="inferred from homology"/>
<dbReference type="Gene3D" id="2.60.120.620">
    <property type="entry name" value="q2cbj1_9rhob like domain"/>
    <property type="match status" value="1"/>
</dbReference>
<evidence type="ECO:0000256" key="2">
    <source>
        <dbReference type="ARBA" id="ARBA00002035"/>
    </source>
</evidence>
<evidence type="ECO:0000256" key="9">
    <source>
        <dbReference type="ARBA" id="ARBA00022964"/>
    </source>
</evidence>
<keyword evidence="9" id="KW-0223">Dioxygenase</keyword>
<dbReference type="InterPro" id="IPR005123">
    <property type="entry name" value="Oxoglu/Fe-dep_dioxygenase_dom"/>
</dbReference>
<keyword evidence="15" id="KW-1185">Reference proteome</keyword>
<keyword evidence="12" id="KW-0325">Glycoprotein</keyword>
<reference evidence="14 15" key="1">
    <citation type="submission" date="2024-08" db="EMBL/GenBank/DDBJ databases">
        <authorList>
            <person name="Cucini C."/>
            <person name="Frati F."/>
        </authorList>
    </citation>
    <scope>NUCLEOTIDE SEQUENCE [LARGE SCALE GENOMIC DNA]</scope>
</reference>
<evidence type="ECO:0000256" key="12">
    <source>
        <dbReference type="ARBA" id="ARBA00023180"/>
    </source>
</evidence>
<dbReference type="PANTHER" id="PTHR10869:SF244">
    <property type="entry name" value="PROLYL 4-HYDROXYLASE SUBUNIT ALPHA-2"/>
    <property type="match status" value="1"/>
</dbReference>
<dbReference type="Pfam" id="PF13640">
    <property type="entry name" value="2OG-FeII_Oxy_3"/>
    <property type="match status" value="1"/>
</dbReference>
<evidence type="ECO:0000256" key="10">
    <source>
        <dbReference type="ARBA" id="ARBA00023002"/>
    </source>
</evidence>
<evidence type="ECO:0000256" key="1">
    <source>
        <dbReference type="ARBA" id="ARBA00001961"/>
    </source>
</evidence>
<dbReference type="EC" id="1.14.11.2" evidence="5"/>
<accession>A0ABP1PZY8</accession>